<dbReference type="InterPro" id="IPR029058">
    <property type="entry name" value="AB_hydrolase_fold"/>
</dbReference>
<dbReference type="OrthoDB" id="6431331at2759"/>
<keyword evidence="1" id="KW-0472">Membrane</keyword>
<feature type="transmembrane region" description="Helical" evidence="1">
    <location>
        <begin position="12"/>
        <end position="32"/>
    </location>
</feature>
<dbReference type="PANTHER" id="PTHR37471:SF1">
    <property type="entry name" value="AB HYDROLASE-1 DOMAIN-CONTAINING PROTEIN"/>
    <property type="match status" value="1"/>
</dbReference>
<dbReference type="STRING" id="945553.A0A0D2M403"/>
<evidence type="ECO:0008006" key="4">
    <source>
        <dbReference type="Google" id="ProtNLM"/>
    </source>
</evidence>
<dbReference type="SUPFAM" id="SSF53474">
    <property type="entry name" value="alpha/beta-Hydrolases"/>
    <property type="match status" value="1"/>
</dbReference>
<dbReference type="PANTHER" id="PTHR37471">
    <property type="entry name" value="UNNAMED PRODUCT"/>
    <property type="match status" value="1"/>
</dbReference>
<gene>
    <name evidence="2" type="ORF">HYPSUDRAFT_45761</name>
</gene>
<accession>A0A0D2M403</accession>
<sequence>MIGNGPVDYAAIRLSITGLRAVAPASIAYLAACMLKHSWFYLPVGLLAASEAAFYLFVYLPRHSRLQAPPRKAPLRLTSAQRKALFDRCVAAESHGAPTSLPYPRGWFLPNETPPRREDVVDWLLWALFSTSREQTNIEEHQEEITGYIECIERLLGTPLKPGRSNSAELRSMRITLDPVKMLHRPLLWYFVVALVDTYTSIILTSLGFKHYTPRDAQWRRTFPPRPVLYLLSRNAPNGAVTPYWLRPHTSSSEHPLVFLHGIGIGLYPYIPFLRSLISAGPTAGILLPEMMSICMHMTPRSVPPREEMLTSLNLILESLRATGDTTDSRQPLLTGAGWDSIVLSAHSYGTFVAGWIIREGTASGAQASGLNAKIAHLVLVDPIPILLSNPTVAHNFLYRSPSTVCPYRLGSTPTVEDAASPPRRAWYSAPAAWQLWYFASRDADVAHTLFRSFFWAEGGLWREDVDEWIDGGRSVAVVLGGKDQIVPAEAVRRYLSGEAGSVAHWVRPGGSHAEAPSMVGGYMSRSQASSTRVYPRGKLEVLFNPVLDHAVIFDEARWTVPLIEVVRRYIGD</sequence>
<name>A0A0D2M403_HYPSF</name>
<protein>
    <recommendedName>
        <fullName evidence="4">AB hydrolase-1 domain-containing protein</fullName>
    </recommendedName>
</protein>
<evidence type="ECO:0000313" key="3">
    <source>
        <dbReference type="Proteomes" id="UP000054270"/>
    </source>
</evidence>
<evidence type="ECO:0000256" key="1">
    <source>
        <dbReference type="SAM" id="Phobius"/>
    </source>
</evidence>
<keyword evidence="3" id="KW-1185">Reference proteome</keyword>
<evidence type="ECO:0000313" key="2">
    <source>
        <dbReference type="EMBL" id="KJA17918.1"/>
    </source>
</evidence>
<dbReference type="AlphaFoldDB" id="A0A0D2M403"/>
<dbReference type="EMBL" id="KN817596">
    <property type="protein sequence ID" value="KJA17918.1"/>
    <property type="molecule type" value="Genomic_DNA"/>
</dbReference>
<dbReference type="Proteomes" id="UP000054270">
    <property type="component" value="Unassembled WGS sequence"/>
</dbReference>
<reference evidence="3" key="1">
    <citation type="submission" date="2014-04" db="EMBL/GenBank/DDBJ databases">
        <title>Evolutionary Origins and Diversification of the Mycorrhizal Mutualists.</title>
        <authorList>
            <consortium name="DOE Joint Genome Institute"/>
            <consortium name="Mycorrhizal Genomics Consortium"/>
            <person name="Kohler A."/>
            <person name="Kuo A."/>
            <person name="Nagy L.G."/>
            <person name="Floudas D."/>
            <person name="Copeland A."/>
            <person name="Barry K.W."/>
            <person name="Cichocki N."/>
            <person name="Veneault-Fourrey C."/>
            <person name="LaButti K."/>
            <person name="Lindquist E.A."/>
            <person name="Lipzen A."/>
            <person name="Lundell T."/>
            <person name="Morin E."/>
            <person name="Murat C."/>
            <person name="Riley R."/>
            <person name="Ohm R."/>
            <person name="Sun H."/>
            <person name="Tunlid A."/>
            <person name="Henrissat B."/>
            <person name="Grigoriev I.V."/>
            <person name="Hibbett D.S."/>
            <person name="Martin F."/>
        </authorList>
    </citation>
    <scope>NUCLEOTIDE SEQUENCE [LARGE SCALE GENOMIC DNA]</scope>
    <source>
        <strain evidence="3">FD-334 SS-4</strain>
    </source>
</reference>
<organism evidence="2 3">
    <name type="scientific">Hypholoma sublateritium (strain FD-334 SS-4)</name>
    <dbReference type="NCBI Taxonomy" id="945553"/>
    <lineage>
        <taxon>Eukaryota</taxon>
        <taxon>Fungi</taxon>
        <taxon>Dikarya</taxon>
        <taxon>Basidiomycota</taxon>
        <taxon>Agaricomycotina</taxon>
        <taxon>Agaricomycetes</taxon>
        <taxon>Agaricomycetidae</taxon>
        <taxon>Agaricales</taxon>
        <taxon>Agaricineae</taxon>
        <taxon>Strophariaceae</taxon>
        <taxon>Hypholoma</taxon>
    </lineage>
</organism>
<keyword evidence="1" id="KW-1133">Transmembrane helix</keyword>
<feature type="transmembrane region" description="Helical" evidence="1">
    <location>
        <begin position="38"/>
        <end position="60"/>
    </location>
</feature>
<dbReference type="OMA" id="YLRWWFL"/>
<dbReference type="Gene3D" id="3.40.50.1820">
    <property type="entry name" value="alpha/beta hydrolase"/>
    <property type="match status" value="1"/>
</dbReference>
<proteinExistence type="predicted"/>
<keyword evidence="1" id="KW-0812">Transmembrane</keyword>
<feature type="transmembrane region" description="Helical" evidence="1">
    <location>
        <begin position="187"/>
        <end position="209"/>
    </location>
</feature>